<dbReference type="AlphaFoldDB" id="A0AB33K844"/>
<dbReference type="KEGG" id="kic:KCMC57_64340"/>
<name>A0AB33K844_9ACTN</name>
<accession>A0AB33K844</accession>
<gene>
    <name evidence="1" type="ORF">KCMC57_64340</name>
</gene>
<dbReference type="RefSeq" id="WP_407992456.1">
    <property type="nucleotide sequence ID" value="NZ_AP035882.1"/>
</dbReference>
<keyword evidence="1" id="KW-0614">Plasmid</keyword>
<dbReference type="EMBL" id="AP035882">
    <property type="protein sequence ID" value="BFP50066.1"/>
    <property type="molecule type" value="Genomic_DNA"/>
</dbReference>
<reference evidence="1" key="1">
    <citation type="submission" date="2024-07" db="EMBL/GenBank/DDBJ databases">
        <title>Complete genome sequences of cellulolytic bacteria, Kitasatospora sp. CMC57 and Streptomyces sp. CMC78, isolated from Japanese agricultural soil.</title>
        <authorList>
            <person name="Hashimoto T."/>
            <person name="Ito M."/>
            <person name="Iwamoto M."/>
            <person name="Fukahori D."/>
            <person name="Shoda T."/>
            <person name="Sakoda M."/>
            <person name="Morohoshi T."/>
            <person name="Mitsuboshi M."/>
            <person name="Nishizawa T."/>
        </authorList>
    </citation>
    <scope>NUCLEOTIDE SEQUENCE</scope>
    <source>
        <strain evidence="1">CMC57</strain>
        <plasmid evidence="1">pCMC57_01</plasmid>
    </source>
</reference>
<organism evidence="1">
    <name type="scientific">Kitasatospora sp. CMC57</name>
    <dbReference type="NCBI Taxonomy" id="3231513"/>
    <lineage>
        <taxon>Bacteria</taxon>
        <taxon>Bacillati</taxon>
        <taxon>Actinomycetota</taxon>
        <taxon>Actinomycetes</taxon>
        <taxon>Kitasatosporales</taxon>
        <taxon>Streptomycetaceae</taxon>
        <taxon>Kitasatospora</taxon>
    </lineage>
</organism>
<proteinExistence type="predicted"/>
<evidence type="ECO:0000313" key="1">
    <source>
        <dbReference type="EMBL" id="BFP50066.1"/>
    </source>
</evidence>
<geneLocation type="plasmid" evidence="1">
    <name>pCMC57_01</name>
</geneLocation>
<sequence>MTRRPVCGNDPQAQLTDGDRAAIADFKQYLAARKALPDSVASMGSEEWRVLGYDADAWSSIGPARATLEEARERQAQLAERHPGLPTAVVRKTVTYTIEEQP</sequence>
<protein>
    <submittedName>
        <fullName evidence="1">Uncharacterized protein</fullName>
    </submittedName>
</protein>